<evidence type="ECO:0008006" key="3">
    <source>
        <dbReference type="Google" id="ProtNLM"/>
    </source>
</evidence>
<accession>A0A367EER2</accession>
<gene>
    <name evidence="1" type="ORF">DTL70_28900</name>
</gene>
<dbReference type="RefSeq" id="WP_114024957.1">
    <property type="nucleotide sequence ID" value="NZ_JBEYTF010000006.1"/>
</dbReference>
<dbReference type="EMBL" id="QOIN01000061">
    <property type="protein sequence ID" value="RCG16249.1"/>
    <property type="molecule type" value="Genomic_DNA"/>
</dbReference>
<evidence type="ECO:0000313" key="2">
    <source>
        <dbReference type="Proteomes" id="UP000252914"/>
    </source>
</evidence>
<dbReference type="Proteomes" id="UP000252914">
    <property type="component" value="Unassembled WGS sequence"/>
</dbReference>
<comment type="caution">
    <text evidence="1">The sequence shown here is derived from an EMBL/GenBank/DDBJ whole genome shotgun (WGS) entry which is preliminary data.</text>
</comment>
<dbReference type="AlphaFoldDB" id="A0A367EER2"/>
<sequence length="257" mass="28348">MVDIAGAQTEKSAGEVAEARQALLSRRAHVMRPATLSRCVGADETDWRRFASHWEDLEADGYAARHGTRRLRRYGHFLLDRTGVLRPMPHLAFAQPEETNRLHVGEDRHFAPLTDAFVTDPLFTSLTRMLGQLATCLHDADEWSVKVHPFRVVASADADGQPTPEGRHRDGVTLVTSLMIGRENAVGGQSTVTAPDGTRVLATTLHERGTLLLGDDRATWHEVDPVRPADGLHPARRDVLVTTLTAHRNAERDAQVG</sequence>
<organism evidence="1 2">
    <name type="scientific">Streptomyces diacarni</name>
    <dbReference type="NCBI Taxonomy" id="2800381"/>
    <lineage>
        <taxon>Bacteria</taxon>
        <taxon>Bacillati</taxon>
        <taxon>Actinomycetota</taxon>
        <taxon>Actinomycetes</taxon>
        <taxon>Kitasatosporales</taxon>
        <taxon>Streptomycetaceae</taxon>
        <taxon>Streptomyces</taxon>
    </lineage>
</organism>
<keyword evidence="2" id="KW-1185">Reference proteome</keyword>
<dbReference type="Pfam" id="PF10014">
    <property type="entry name" value="2OG-Fe_Oxy_2"/>
    <property type="match status" value="1"/>
</dbReference>
<name>A0A367EER2_9ACTN</name>
<dbReference type="Gene3D" id="2.60.120.620">
    <property type="entry name" value="q2cbj1_9rhob like domain"/>
    <property type="match status" value="1"/>
</dbReference>
<reference evidence="1 2" key="1">
    <citation type="submission" date="2018-06" db="EMBL/GenBank/DDBJ databases">
        <title>Streptomyces reniochalinae sp. nov. and Streptomyces diacarnus sp. nov. from marine sponges.</title>
        <authorList>
            <person name="Li L."/>
        </authorList>
    </citation>
    <scope>NUCLEOTIDE SEQUENCE [LARGE SCALE GENOMIC DNA]</scope>
    <source>
        <strain evidence="1 2">LHW51701</strain>
    </source>
</reference>
<dbReference type="GO" id="GO:0051213">
    <property type="term" value="F:dioxygenase activity"/>
    <property type="evidence" value="ECO:0007669"/>
    <property type="project" value="InterPro"/>
</dbReference>
<proteinExistence type="predicted"/>
<evidence type="ECO:0000313" key="1">
    <source>
        <dbReference type="EMBL" id="RCG16249.1"/>
    </source>
</evidence>
<dbReference type="InterPro" id="IPR018724">
    <property type="entry name" value="2OG-Fe_dioxygenase"/>
</dbReference>
<protein>
    <recommendedName>
        <fullName evidence="3">2OG-Fe dioxygenase family protein</fullName>
    </recommendedName>
</protein>